<evidence type="ECO:0000259" key="9">
    <source>
        <dbReference type="PROSITE" id="PS50893"/>
    </source>
</evidence>
<dbReference type="PaxDb" id="2850-Phatr22803"/>
<evidence type="ECO:0000256" key="3">
    <source>
        <dbReference type="ARBA" id="ARBA00022692"/>
    </source>
</evidence>
<keyword evidence="5" id="KW-0067">ATP-binding</keyword>
<dbReference type="KEGG" id="pti:PHATRDRAFT_22803"/>
<dbReference type="CDD" id="cd03223">
    <property type="entry name" value="ABCD_peroxisomal_ALDP"/>
    <property type="match status" value="1"/>
</dbReference>
<dbReference type="EMBL" id="CM000621">
    <property type="protein sequence ID" value="EEC45062.1"/>
    <property type="molecule type" value="Genomic_DNA"/>
</dbReference>
<dbReference type="InterPro" id="IPR050835">
    <property type="entry name" value="ABC_transporter_sub-D"/>
</dbReference>
<dbReference type="RefSeq" id="XP_002183362.1">
    <property type="nucleotide sequence ID" value="XM_002183326.1"/>
</dbReference>
<dbReference type="InterPro" id="IPR017871">
    <property type="entry name" value="ABC_transporter-like_CS"/>
</dbReference>
<dbReference type="SUPFAM" id="SSF90123">
    <property type="entry name" value="ABC transporter transmembrane region"/>
    <property type="match status" value="1"/>
</dbReference>
<keyword evidence="7 8" id="KW-0472">Membrane</keyword>
<evidence type="ECO:0000256" key="4">
    <source>
        <dbReference type="ARBA" id="ARBA00022741"/>
    </source>
</evidence>
<evidence type="ECO:0000256" key="2">
    <source>
        <dbReference type="ARBA" id="ARBA00022448"/>
    </source>
</evidence>
<dbReference type="Pfam" id="PF06472">
    <property type="entry name" value="ABC_membrane_2"/>
    <property type="match status" value="1"/>
</dbReference>
<reference evidence="12" key="2">
    <citation type="submission" date="2008-08" db="EMBL/GenBank/DDBJ databases">
        <authorList>
            <consortium name="Diatom Consortium"/>
            <person name="Grigoriev I."/>
            <person name="Grimwood J."/>
            <person name="Kuo A."/>
            <person name="Otillar R.P."/>
            <person name="Salamov A."/>
            <person name="Detter J.C."/>
            <person name="Lindquist E."/>
            <person name="Shapiro H."/>
            <person name="Lucas S."/>
            <person name="Glavina del Rio T."/>
            <person name="Pitluck S."/>
            <person name="Rokhsar D."/>
            <person name="Bowler C."/>
        </authorList>
    </citation>
    <scope>GENOME REANNOTATION</scope>
    <source>
        <strain evidence="12">CCAP 1055/1</strain>
    </source>
</reference>
<dbReference type="eggNOG" id="KOG0060">
    <property type="taxonomic scope" value="Eukaryota"/>
</dbReference>
<evidence type="ECO:0000256" key="6">
    <source>
        <dbReference type="ARBA" id="ARBA00022989"/>
    </source>
</evidence>
<dbReference type="InterPro" id="IPR011527">
    <property type="entry name" value="ABC1_TM_dom"/>
</dbReference>
<dbReference type="GeneID" id="7195145"/>
<evidence type="ECO:0000256" key="1">
    <source>
        <dbReference type="ARBA" id="ARBA00008575"/>
    </source>
</evidence>
<dbReference type="GO" id="GO:0005524">
    <property type="term" value="F:ATP binding"/>
    <property type="evidence" value="ECO:0007669"/>
    <property type="project" value="UniProtKB-KW"/>
</dbReference>
<evidence type="ECO:0000256" key="7">
    <source>
        <dbReference type="ARBA" id="ARBA00023136"/>
    </source>
</evidence>
<dbReference type="InParanoid" id="B7G8L4"/>
<dbReference type="AlphaFoldDB" id="B7G8L4"/>
<dbReference type="PANTHER" id="PTHR11384:SF59">
    <property type="entry name" value="LYSOSOMAL COBALAMIN TRANSPORTER ABCD4"/>
    <property type="match status" value="1"/>
</dbReference>
<dbReference type="InterPro" id="IPR027417">
    <property type="entry name" value="P-loop_NTPase"/>
</dbReference>
<reference evidence="11 12" key="1">
    <citation type="journal article" date="2008" name="Nature">
        <title>The Phaeodactylum genome reveals the evolutionary history of diatom genomes.</title>
        <authorList>
            <person name="Bowler C."/>
            <person name="Allen A.E."/>
            <person name="Badger J.H."/>
            <person name="Grimwood J."/>
            <person name="Jabbari K."/>
            <person name="Kuo A."/>
            <person name="Maheswari U."/>
            <person name="Martens C."/>
            <person name="Maumus F."/>
            <person name="Otillar R.P."/>
            <person name="Rayko E."/>
            <person name="Salamov A."/>
            <person name="Vandepoele K."/>
            <person name="Beszteri B."/>
            <person name="Gruber A."/>
            <person name="Heijde M."/>
            <person name="Katinka M."/>
            <person name="Mock T."/>
            <person name="Valentin K."/>
            <person name="Verret F."/>
            <person name="Berges J.A."/>
            <person name="Brownlee C."/>
            <person name="Cadoret J.P."/>
            <person name="Chiovitti A."/>
            <person name="Choi C.J."/>
            <person name="Coesel S."/>
            <person name="De Martino A."/>
            <person name="Detter J.C."/>
            <person name="Durkin C."/>
            <person name="Falciatore A."/>
            <person name="Fournet J."/>
            <person name="Haruta M."/>
            <person name="Huysman M.J."/>
            <person name="Jenkins B.D."/>
            <person name="Jiroutova K."/>
            <person name="Jorgensen R.E."/>
            <person name="Joubert Y."/>
            <person name="Kaplan A."/>
            <person name="Kroger N."/>
            <person name="Kroth P.G."/>
            <person name="La Roche J."/>
            <person name="Lindquist E."/>
            <person name="Lommer M."/>
            <person name="Martin-Jezequel V."/>
            <person name="Lopez P.J."/>
            <person name="Lucas S."/>
            <person name="Mangogna M."/>
            <person name="McGinnis K."/>
            <person name="Medlin L.K."/>
            <person name="Montsant A."/>
            <person name="Oudot-Le Secq M.P."/>
            <person name="Napoli C."/>
            <person name="Obornik M."/>
            <person name="Parker M.S."/>
            <person name="Petit J.L."/>
            <person name="Porcel B.M."/>
            <person name="Poulsen N."/>
            <person name="Robison M."/>
            <person name="Rychlewski L."/>
            <person name="Rynearson T.A."/>
            <person name="Schmutz J."/>
            <person name="Shapiro H."/>
            <person name="Siaut M."/>
            <person name="Stanley M."/>
            <person name="Sussman M.R."/>
            <person name="Taylor A.R."/>
            <person name="Vardi A."/>
            <person name="von Dassow P."/>
            <person name="Vyverman W."/>
            <person name="Willis A."/>
            <person name="Wyrwicz L.S."/>
            <person name="Rokhsar D.S."/>
            <person name="Weissenbach J."/>
            <person name="Armbrust E.V."/>
            <person name="Green B.R."/>
            <person name="Van de Peer Y."/>
            <person name="Grigoriev I.V."/>
        </authorList>
    </citation>
    <scope>NUCLEOTIDE SEQUENCE [LARGE SCALE GENOMIC DNA]</scope>
    <source>
        <strain evidence="11 12">CCAP 1055/1</strain>
    </source>
</reference>
<name>B7G8L4_PHATC</name>
<feature type="transmembrane region" description="Helical" evidence="8">
    <location>
        <begin position="12"/>
        <end position="36"/>
    </location>
</feature>
<sequence>MAFPYYKESKTGRILLTGLLGLTLANSGVSVLFSYLGKDFWNALSAKDTADFYNVLQKYLGALLLGAPVATFYKYQREQLAVHWREWMTARTFSLYASNRVYYNIERSNAIDNPDQRIAEDVNTFTAYSLQLVITLLTSLIDLLSFATILWSIYPQLFGAIILYAFGGTFITTLLGRSLVSLNFSQLQKEANFRYSLVRLRDNSESIAFYGGEDLEGQAIERRLENVMGNQRKINAAQRNLELFTNSYRYLVQILPVAVVAPKYFAGEIPLGVISQSVGAFNHILSDLSIIVNQFERLSSFSAGIERLSGFYQAMREADLERADDGPLFSRTFDPHNGAYRDRTVLSIEHLDLCTPDQKRLLIKDLNLQLREGENLLIVGNSGAGKSSLLRGIAGLWTVGNGVVSRPVDEEVYFLPQRPYCTIGSLRDQLLYPAINAQEYDGAEANGQKIVPRSHILKDQWTDEELLLVLEKVDLVEVAERAGDGDATKGLEAVLDWSNMLSLGEQQRLAFGRLLVNRPRLVILDEATSALDMVSEARMYNVLKNMARKELTGSAKLSAPGLTYVSVGHRPSLLAYHDKRLRLMGEEDHEVTTVEKEQVQLQNQIQNL</sequence>
<dbReference type="SUPFAM" id="SSF52540">
    <property type="entry name" value="P-loop containing nucleoside triphosphate hydrolases"/>
    <property type="match status" value="1"/>
</dbReference>
<evidence type="ECO:0000259" key="10">
    <source>
        <dbReference type="PROSITE" id="PS50929"/>
    </source>
</evidence>
<evidence type="ECO:0008006" key="13">
    <source>
        <dbReference type="Google" id="ProtNLM"/>
    </source>
</evidence>
<dbReference type="Gene3D" id="1.20.1560.10">
    <property type="entry name" value="ABC transporter type 1, transmembrane domain"/>
    <property type="match status" value="1"/>
</dbReference>
<dbReference type="Proteomes" id="UP000000759">
    <property type="component" value="Chromosome 19"/>
</dbReference>
<dbReference type="GO" id="GO:0016020">
    <property type="term" value="C:membrane"/>
    <property type="evidence" value="ECO:0007669"/>
    <property type="project" value="InterPro"/>
</dbReference>
<keyword evidence="4" id="KW-0547">Nucleotide-binding</keyword>
<evidence type="ECO:0000313" key="12">
    <source>
        <dbReference type="Proteomes" id="UP000000759"/>
    </source>
</evidence>
<dbReference type="PROSITE" id="PS50929">
    <property type="entry name" value="ABC_TM1F"/>
    <property type="match status" value="1"/>
</dbReference>
<keyword evidence="6 8" id="KW-1133">Transmembrane helix</keyword>
<proteinExistence type="inferred from homology"/>
<gene>
    <name evidence="11" type="ORF">PHATRDRAFT_22803</name>
</gene>
<accession>B7G8L4</accession>
<keyword evidence="3 8" id="KW-0812">Transmembrane</keyword>
<dbReference type="STRING" id="556484.B7G8L4"/>
<protein>
    <recommendedName>
        <fullName evidence="13">ABC transporter ATP-binding protein</fullName>
    </recommendedName>
</protein>
<dbReference type="PROSITE" id="PS00211">
    <property type="entry name" value="ABC_TRANSPORTER_1"/>
    <property type="match status" value="1"/>
</dbReference>
<organism evidence="11 12">
    <name type="scientific">Phaeodactylum tricornutum (strain CCAP 1055/1)</name>
    <dbReference type="NCBI Taxonomy" id="556484"/>
    <lineage>
        <taxon>Eukaryota</taxon>
        <taxon>Sar</taxon>
        <taxon>Stramenopiles</taxon>
        <taxon>Ochrophyta</taxon>
        <taxon>Bacillariophyta</taxon>
        <taxon>Bacillariophyceae</taxon>
        <taxon>Bacillariophycidae</taxon>
        <taxon>Naviculales</taxon>
        <taxon>Phaeodactylaceae</taxon>
        <taxon>Phaeodactylum</taxon>
    </lineage>
</organism>
<dbReference type="SMART" id="SM00382">
    <property type="entry name" value="AAA"/>
    <property type="match status" value="1"/>
</dbReference>
<comment type="similarity">
    <text evidence="1">Belongs to the ABC transporter superfamily. ABCD family. Peroxisomal fatty acyl CoA transporter (TC 3.A.1.203) subfamily.</text>
</comment>
<evidence type="ECO:0000256" key="8">
    <source>
        <dbReference type="SAM" id="Phobius"/>
    </source>
</evidence>
<dbReference type="Gene3D" id="3.40.50.300">
    <property type="entry name" value="P-loop containing nucleotide triphosphate hydrolases"/>
    <property type="match status" value="1"/>
</dbReference>
<dbReference type="PROSITE" id="PS50893">
    <property type="entry name" value="ABC_TRANSPORTER_2"/>
    <property type="match status" value="1"/>
</dbReference>
<dbReference type="InterPro" id="IPR003439">
    <property type="entry name" value="ABC_transporter-like_ATP-bd"/>
</dbReference>
<feature type="domain" description="ABC transmembrane type-1" evidence="10">
    <location>
        <begin position="18"/>
        <end position="300"/>
    </location>
</feature>
<feature type="transmembrane region" description="Helical" evidence="8">
    <location>
        <begin position="132"/>
        <end position="154"/>
    </location>
</feature>
<dbReference type="InterPro" id="IPR036640">
    <property type="entry name" value="ABC1_TM_sf"/>
</dbReference>
<keyword evidence="2" id="KW-0813">Transport</keyword>
<dbReference type="PANTHER" id="PTHR11384">
    <property type="entry name" value="ATP-BINDING CASSETTE, SUB-FAMILY D MEMBER"/>
    <property type="match status" value="1"/>
</dbReference>
<dbReference type="OrthoDB" id="422637at2759"/>
<evidence type="ECO:0000313" key="11">
    <source>
        <dbReference type="EMBL" id="EEC45062.1"/>
    </source>
</evidence>
<dbReference type="GO" id="GO:0016887">
    <property type="term" value="F:ATP hydrolysis activity"/>
    <property type="evidence" value="ECO:0007669"/>
    <property type="project" value="InterPro"/>
</dbReference>
<evidence type="ECO:0000256" key="5">
    <source>
        <dbReference type="ARBA" id="ARBA00022840"/>
    </source>
</evidence>
<dbReference type="GO" id="GO:0140359">
    <property type="term" value="F:ABC-type transporter activity"/>
    <property type="evidence" value="ECO:0007669"/>
    <property type="project" value="InterPro"/>
</dbReference>
<feature type="transmembrane region" description="Helical" evidence="8">
    <location>
        <begin position="160"/>
        <end position="180"/>
    </location>
</feature>
<dbReference type="Pfam" id="PF00005">
    <property type="entry name" value="ABC_tran"/>
    <property type="match status" value="1"/>
</dbReference>
<dbReference type="InterPro" id="IPR003593">
    <property type="entry name" value="AAA+_ATPase"/>
</dbReference>
<keyword evidence="12" id="KW-1185">Reference proteome</keyword>
<feature type="domain" description="ABC transporter" evidence="9">
    <location>
        <begin position="348"/>
        <end position="603"/>
    </location>
</feature>